<dbReference type="SUPFAM" id="SSF53098">
    <property type="entry name" value="Ribonuclease H-like"/>
    <property type="match status" value="1"/>
</dbReference>
<dbReference type="AlphaFoldDB" id="A0AAD8SEJ4"/>
<dbReference type="GO" id="GO:0003676">
    <property type="term" value="F:nucleic acid binding"/>
    <property type="evidence" value="ECO:0007669"/>
    <property type="project" value="InterPro"/>
</dbReference>
<dbReference type="Pfam" id="PF13456">
    <property type="entry name" value="RVT_3"/>
    <property type="match status" value="1"/>
</dbReference>
<dbReference type="Proteomes" id="UP001231189">
    <property type="component" value="Unassembled WGS sequence"/>
</dbReference>
<keyword evidence="5" id="KW-1185">Reference proteome</keyword>
<dbReference type="Gene3D" id="3.30.420.10">
    <property type="entry name" value="Ribonuclease H-like superfamily/Ribonuclease H"/>
    <property type="match status" value="1"/>
</dbReference>
<dbReference type="Pfam" id="PF13966">
    <property type="entry name" value="zf-RVT"/>
    <property type="match status" value="1"/>
</dbReference>
<accession>A0AAD8SEJ4</accession>
<evidence type="ECO:0000313" key="4">
    <source>
        <dbReference type="EMBL" id="KAK1650721.1"/>
    </source>
</evidence>
<dbReference type="InterPro" id="IPR036397">
    <property type="entry name" value="RNaseH_sf"/>
</dbReference>
<evidence type="ECO:0000259" key="2">
    <source>
        <dbReference type="Pfam" id="PF13456"/>
    </source>
</evidence>
<dbReference type="InterPro" id="IPR026960">
    <property type="entry name" value="RVT-Znf"/>
</dbReference>
<reference evidence="4" key="1">
    <citation type="submission" date="2023-07" db="EMBL/GenBank/DDBJ databases">
        <title>A chromosome-level genome assembly of Lolium multiflorum.</title>
        <authorList>
            <person name="Chen Y."/>
            <person name="Copetti D."/>
            <person name="Kolliker R."/>
            <person name="Studer B."/>
        </authorList>
    </citation>
    <scope>NUCLEOTIDE SEQUENCE</scope>
    <source>
        <strain evidence="4">02402/16</strain>
        <tissue evidence="4">Leaf</tissue>
    </source>
</reference>
<feature type="domain" description="Reverse transcriptase zinc-binding" evidence="3">
    <location>
        <begin position="1"/>
        <end position="52"/>
    </location>
</feature>
<proteinExistence type="predicted"/>
<protein>
    <recommendedName>
        <fullName evidence="6">RNase H type-1 domain-containing protein</fullName>
    </recommendedName>
</protein>
<dbReference type="InterPro" id="IPR002156">
    <property type="entry name" value="RNaseH_domain"/>
</dbReference>
<dbReference type="PANTHER" id="PTHR47074">
    <property type="entry name" value="BNAC02G40300D PROTEIN"/>
    <property type="match status" value="1"/>
</dbReference>
<dbReference type="PANTHER" id="PTHR47074:SF11">
    <property type="entry name" value="REVERSE TRANSCRIPTASE-LIKE PROTEIN"/>
    <property type="match status" value="1"/>
</dbReference>
<evidence type="ECO:0008006" key="6">
    <source>
        <dbReference type="Google" id="ProtNLM"/>
    </source>
</evidence>
<name>A0AAD8SEJ4_LOLMU</name>
<dbReference type="EMBL" id="JAUUTY010000004">
    <property type="protein sequence ID" value="KAK1650721.1"/>
    <property type="molecule type" value="Genomic_DNA"/>
</dbReference>
<dbReference type="InterPro" id="IPR012337">
    <property type="entry name" value="RNaseH-like_sf"/>
</dbReference>
<gene>
    <name evidence="4" type="ORF">QYE76_068526</name>
</gene>
<dbReference type="InterPro" id="IPR052929">
    <property type="entry name" value="RNase_H-like_EbsB-rel"/>
</dbReference>
<dbReference type="GO" id="GO:0004523">
    <property type="term" value="F:RNA-DNA hybrid ribonuclease activity"/>
    <property type="evidence" value="ECO:0007669"/>
    <property type="project" value="InterPro"/>
</dbReference>
<organism evidence="4 5">
    <name type="scientific">Lolium multiflorum</name>
    <name type="common">Italian ryegrass</name>
    <name type="synonym">Lolium perenne subsp. multiflorum</name>
    <dbReference type="NCBI Taxonomy" id="4521"/>
    <lineage>
        <taxon>Eukaryota</taxon>
        <taxon>Viridiplantae</taxon>
        <taxon>Streptophyta</taxon>
        <taxon>Embryophyta</taxon>
        <taxon>Tracheophyta</taxon>
        <taxon>Spermatophyta</taxon>
        <taxon>Magnoliopsida</taxon>
        <taxon>Liliopsida</taxon>
        <taxon>Poales</taxon>
        <taxon>Poaceae</taxon>
        <taxon>BOP clade</taxon>
        <taxon>Pooideae</taxon>
        <taxon>Poodae</taxon>
        <taxon>Poeae</taxon>
        <taxon>Poeae Chloroplast Group 2 (Poeae type)</taxon>
        <taxon>Loliodinae</taxon>
        <taxon>Loliinae</taxon>
        <taxon>Lolium</taxon>
    </lineage>
</organism>
<sequence>MRIFAWKLATDSLAVMANVHRRINTVLPICTICGCAEEDAHHAVVNCTLAQALRSSMQKHWDLPSEAVMRKTGQEWAIQLLVNSNESTRVKLIFLWWRAWHHRNNVVHGDGKASVAASVPYLVNYVESFAHPRVIPTDVKGKAVIHPIPPPLIPDLVRCSDWKPPPPGWIKVNVDAAWDISTKRGGTGVIIRSETGSVCLSAWEHLPECSSALEAELLACLHGLKQLGKLPYGPAILETDSALVLRSIMEHSADQSDCWTITAEIKELLEFMNQVRVEKISRNGNGVAHSLGQLVRPPLRVEALAGKRARGCRCSDALFSAVEAAGSGWWKGVRERNGKKVKGGERKAVVVHSPVAGGRAPAADARSLSRQR</sequence>
<feature type="domain" description="RNase H type-1" evidence="2">
    <location>
        <begin position="173"/>
        <end position="292"/>
    </location>
</feature>
<dbReference type="InterPro" id="IPR044730">
    <property type="entry name" value="RNase_H-like_dom_plant"/>
</dbReference>
<evidence type="ECO:0000256" key="1">
    <source>
        <dbReference type="SAM" id="MobiDB-lite"/>
    </source>
</evidence>
<evidence type="ECO:0000313" key="5">
    <source>
        <dbReference type="Proteomes" id="UP001231189"/>
    </source>
</evidence>
<comment type="caution">
    <text evidence="4">The sequence shown here is derived from an EMBL/GenBank/DDBJ whole genome shotgun (WGS) entry which is preliminary data.</text>
</comment>
<dbReference type="PROSITE" id="PS51257">
    <property type="entry name" value="PROKAR_LIPOPROTEIN"/>
    <property type="match status" value="1"/>
</dbReference>
<feature type="region of interest" description="Disordered" evidence="1">
    <location>
        <begin position="353"/>
        <end position="372"/>
    </location>
</feature>
<dbReference type="CDD" id="cd06222">
    <property type="entry name" value="RNase_H_like"/>
    <property type="match status" value="1"/>
</dbReference>
<evidence type="ECO:0000259" key="3">
    <source>
        <dbReference type="Pfam" id="PF13966"/>
    </source>
</evidence>